<dbReference type="SUPFAM" id="SSF48371">
    <property type="entry name" value="ARM repeat"/>
    <property type="match status" value="1"/>
</dbReference>
<dbReference type="PROSITE" id="PS51007">
    <property type="entry name" value="CYTC"/>
    <property type="match status" value="1"/>
</dbReference>
<keyword evidence="1 4" id="KW-0349">Heme</keyword>
<evidence type="ECO:0000259" key="6">
    <source>
        <dbReference type="PROSITE" id="PS51007"/>
    </source>
</evidence>
<evidence type="ECO:0000313" key="7">
    <source>
        <dbReference type="EMBL" id="MFD2256966.1"/>
    </source>
</evidence>
<feature type="signal peptide" evidence="5">
    <location>
        <begin position="1"/>
        <end position="21"/>
    </location>
</feature>
<keyword evidence="2 4" id="KW-0479">Metal-binding</keyword>
<accession>A0ABW5DAA8</accession>
<dbReference type="PANTHER" id="PTHR33546:SF1">
    <property type="entry name" value="LARGE, MULTIFUNCTIONAL SECRETED PROTEIN"/>
    <property type="match status" value="1"/>
</dbReference>
<gene>
    <name evidence="7" type="ORF">ACFSSA_09780</name>
</gene>
<feature type="chain" id="PRO_5046087353" evidence="5">
    <location>
        <begin position="22"/>
        <end position="1011"/>
    </location>
</feature>
<evidence type="ECO:0000256" key="2">
    <source>
        <dbReference type="ARBA" id="ARBA00022723"/>
    </source>
</evidence>
<dbReference type="InterPro" id="IPR011042">
    <property type="entry name" value="6-blade_b-propeller_TolB-like"/>
</dbReference>
<dbReference type="Gene3D" id="2.120.10.30">
    <property type="entry name" value="TolB, C-terminal domain"/>
    <property type="match status" value="1"/>
</dbReference>
<dbReference type="Proteomes" id="UP001597375">
    <property type="component" value="Unassembled WGS sequence"/>
</dbReference>
<dbReference type="InterPro" id="IPR011041">
    <property type="entry name" value="Quinoprot_gluc/sorb_DH_b-prop"/>
</dbReference>
<dbReference type="PANTHER" id="PTHR33546">
    <property type="entry name" value="LARGE, MULTIFUNCTIONAL SECRETED PROTEIN-RELATED"/>
    <property type="match status" value="1"/>
</dbReference>
<dbReference type="EMBL" id="JBHUIT010000017">
    <property type="protein sequence ID" value="MFD2256966.1"/>
    <property type="molecule type" value="Genomic_DNA"/>
</dbReference>
<keyword evidence="3 4" id="KW-0408">Iron</keyword>
<dbReference type="Gene3D" id="1.25.10.10">
    <property type="entry name" value="Leucine-rich Repeat Variant"/>
    <property type="match status" value="1"/>
</dbReference>
<organism evidence="7 8">
    <name type="scientific">Luteolibacter algae</name>
    <dbReference type="NCBI Taxonomy" id="454151"/>
    <lineage>
        <taxon>Bacteria</taxon>
        <taxon>Pseudomonadati</taxon>
        <taxon>Verrucomicrobiota</taxon>
        <taxon>Verrucomicrobiia</taxon>
        <taxon>Verrucomicrobiales</taxon>
        <taxon>Verrucomicrobiaceae</taxon>
        <taxon>Luteolibacter</taxon>
    </lineage>
</organism>
<evidence type="ECO:0000256" key="4">
    <source>
        <dbReference type="PROSITE-ProRule" id="PRU00433"/>
    </source>
</evidence>
<keyword evidence="8" id="KW-1185">Reference proteome</keyword>
<feature type="domain" description="Cytochrome c" evidence="6">
    <location>
        <begin position="872"/>
        <end position="1007"/>
    </location>
</feature>
<dbReference type="SUPFAM" id="SSF50952">
    <property type="entry name" value="Soluble quinoprotein glucose dehydrogenase"/>
    <property type="match status" value="1"/>
</dbReference>
<dbReference type="InterPro" id="IPR055557">
    <property type="entry name" value="DUF7133"/>
</dbReference>
<evidence type="ECO:0000313" key="8">
    <source>
        <dbReference type="Proteomes" id="UP001597375"/>
    </source>
</evidence>
<proteinExistence type="predicted"/>
<protein>
    <submittedName>
        <fullName evidence="7">Heme-binding domain-containing protein</fullName>
    </submittedName>
</protein>
<dbReference type="InterPro" id="IPR009056">
    <property type="entry name" value="Cyt_c-like_dom"/>
</dbReference>
<name>A0ABW5DAA8_9BACT</name>
<dbReference type="SUPFAM" id="SSF46626">
    <property type="entry name" value="Cytochrome c"/>
    <property type="match status" value="1"/>
</dbReference>
<evidence type="ECO:0000256" key="3">
    <source>
        <dbReference type="ARBA" id="ARBA00023004"/>
    </source>
</evidence>
<dbReference type="NCBIfam" id="TIGR02603">
    <property type="entry name" value="CxxCH_TIGR02603"/>
    <property type="match status" value="1"/>
</dbReference>
<keyword evidence="5" id="KW-0732">Signal</keyword>
<dbReference type="InterPro" id="IPR013427">
    <property type="entry name" value="Haem-bd_dom_put"/>
</dbReference>
<reference evidence="8" key="1">
    <citation type="journal article" date="2019" name="Int. J. Syst. Evol. Microbiol.">
        <title>The Global Catalogue of Microorganisms (GCM) 10K type strain sequencing project: providing services to taxonomists for standard genome sequencing and annotation.</title>
        <authorList>
            <consortium name="The Broad Institute Genomics Platform"/>
            <consortium name="The Broad Institute Genome Sequencing Center for Infectious Disease"/>
            <person name="Wu L."/>
            <person name="Ma J."/>
        </authorList>
    </citation>
    <scope>NUCLEOTIDE SEQUENCE [LARGE SCALE GENOMIC DNA]</scope>
    <source>
        <strain evidence="8">CGMCC 4.7106</strain>
    </source>
</reference>
<dbReference type="InterPro" id="IPR011989">
    <property type="entry name" value="ARM-like"/>
</dbReference>
<dbReference type="Gene3D" id="1.10.760.10">
    <property type="entry name" value="Cytochrome c-like domain"/>
    <property type="match status" value="1"/>
</dbReference>
<dbReference type="Pfam" id="PF23500">
    <property type="entry name" value="DUF7133"/>
    <property type="match status" value="1"/>
</dbReference>
<comment type="caution">
    <text evidence="7">The sequence shown here is derived from an EMBL/GenBank/DDBJ whole genome shotgun (WGS) entry which is preliminary data.</text>
</comment>
<evidence type="ECO:0000256" key="5">
    <source>
        <dbReference type="SAM" id="SignalP"/>
    </source>
</evidence>
<sequence>MRYRKLVFIGATAAFSATAIAIPEGWTITEFASPPEAEYPTAVSAAANGDVYISSDRNGSLDRNPEYGKIVRATDTDGDGKADDFQDFVPHVTSPRGGHYVGNTFYLIHPPYLSSYRDTNGDGVADENKVLVKGFGWGVEHSRGADHTTNGVRMGIDGWLYVAVGDYGMPDAVAADGSRFTLWGGGVVRVRPDGSEMEPYAVNVRNICDIAITPTMDLFSRDNTNDGKGWNTRFHHYVPMGDHGYPRLYQNFAEEIVTPLADFGGGSGTGALSLNEPGFPEKFSDGIFTCDWTTGNVYLHPMQKEEATFRIDQEVFHQLSRAIDIDVDGSSRLYVADWRNGRFRYEPELEIGMVQQILPPDWKERKFPDLKAMDDSSLADQIGSDSAVLRLEAQREMILRGKKDVFGSKLIALATDSSAHLFNRVAAIFTYKQVFGSDSSKELVSMADDSVIREFALRALADRKSELENVPAEIFVKYLNDENPRVRVQVLNGLARLGAKETAPAIIASMANADLDPGTIGEPERRIVPHVAIKALAKLGADEACLAAVEESSTRGIALRALQEMHTDTAVDGLIDLLNNSSDQEVQLGALETLSRLFYKEDEWDLKEWWTTRPDDRGPYFRPVEWAATERIRAAIEDGFSKVPEEKRNAFISHLAKNRISVTSLDIKGLDPLMLALSESEPSEANIHLLSDAAMDSERDWEQRLLAYQAVGKAPSEKSVPAQIKILAKWVDEGRQEAESPLTDFVNDTRRGLELKIIDEVAKKGNDTESMIAWKVMLTINKSPLAKANFKEHVEKILAKNPMEIGLFLAIADMKLSGYEQQIDAALNSDNSKTIQAAERAKAAGVSTGGNEQKVGAMKPEEVTKYAMENKGDVKNGERLFVSQGCIACHAIDLKAVQKGPFLGSAGAKFERKYLIESILDPNAVVAQGFQTEIFTLNDGTSVMGFVTKEEDDLVEVRDIAGQVTQVKRSEVKDEKHLPQSMMPPGLGAPLGIKEFTDLIEYLNSLKEIGG</sequence>
<dbReference type="InterPro" id="IPR036909">
    <property type="entry name" value="Cyt_c-like_dom_sf"/>
</dbReference>
<dbReference type="InterPro" id="IPR016024">
    <property type="entry name" value="ARM-type_fold"/>
</dbReference>
<dbReference type="RefSeq" id="WP_386820254.1">
    <property type="nucleotide sequence ID" value="NZ_JBHUIT010000017.1"/>
</dbReference>
<evidence type="ECO:0000256" key="1">
    <source>
        <dbReference type="ARBA" id="ARBA00022617"/>
    </source>
</evidence>